<evidence type="ECO:0000313" key="7">
    <source>
        <dbReference type="EMBL" id="CAH4035915.1"/>
    </source>
</evidence>
<keyword evidence="1" id="KW-0479">Metal-binding</keyword>
<dbReference type="Gene3D" id="3.30.160.60">
    <property type="entry name" value="Classic Zinc Finger"/>
    <property type="match status" value="5"/>
</dbReference>
<evidence type="ECO:0000313" key="8">
    <source>
        <dbReference type="Proteomes" id="UP001152562"/>
    </source>
</evidence>
<organism evidence="7 8">
    <name type="scientific">Pieris brassicae</name>
    <name type="common">White butterfly</name>
    <name type="synonym">Large white butterfly</name>
    <dbReference type="NCBI Taxonomy" id="7116"/>
    <lineage>
        <taxon>Eukaryota</taxon>
        <taxon>Metazoa</taxon>
        <taxon>Ecdysozoa</taxon>
        <taxon>Arthropoda</taxon>
        <taxon>Hexapoda</taxon>
        <taxon>Insecta</taxon>
        <taxon>Pterygota</taxon>
        <taxon>Neoptera</taxon>
        <taxon>Endopterygota</taxon>
        <taxon>Lepidoptera</taxon>
        <taxon>Glossata</taxon>
        <taxon>Ditrysia</taxon>
        <taxon>Papilionoidea</taxon>
        <taxon>Pieridae</taxon>
        <taxon>Pierinae</taxon>
        <taxon>Pieris</taxon>
    </lineage>
</organism>
<evidence type="ECO:0000259" key="6">
    <source>
        <dbReference type="PROSITE" id="PS50157"/>
    </source>
</evidence>
<evidence type="ECO:0000256" key="3">
    <source>
        <dbReference type="ARBA" id="ARBA00022771"/>
    </source>
</evidence>
<feature type="domain" description="C2H2-type" evidence="6">
    <location>
        <begin position="216"/>
        <end position="244"/>
    </location>
</feature>
<evidence type="ECO:0000256" key="2">
    <source>
        <dbReference type="ARBA" id="ARBA00022737"/>
    </source>
</evidence>
<gene>
    <name evidence="7" type="ORF">PIBRA_LOCUS11852</name>
</gene>
<name>A0A9P0TRD6_PIEBR</name>
<feature type="domain" description="C2H2-type" evidence="6">
    <location>
        <begin position="162"/>
        <end position="190"/>
    </location>
</feature>
<dbReference type="Proteomes" id="UP001152562">
    <property type="component" value="Unassembled WGS sequence"/>
</dbReference>
<dbReference type="GO" id="GO:0045893">
    <property type="term" value="P:positive regulation of DNA-templated transcription"/>
    <property type="evidence" value="ECO:0007669"/>
    <property type="project" value="UniProtKB-ARBA"/>
</dbReference>
<feature type="domain" description="C2H2-type" evidence="6">
    <location>
        <begin position="302"/>
        <end position="329"/>
    </location>
</feature>
<dbReference type="GO" id="GO:0043565">
    <property type="term" value="F:sequence-specific DNA binding"/>
    <property type="evidence" value="ECO:0007669"/>
    <property type="project" value="UniProtKB-ARBA"/>
</dbReference>
<protein>
    <recommendedName>
        <fullName evidence="6">C2H2-type domain-containing protein</fullName>
    </recommendedName>
</protein>
<dbReference type="Pfam" id="PF00096">
    <property type="entry name" value="zf-C2H2"/>
    <property type="match status" value="2"/>
</dbReference>
<feature type="domain" description="C2H2-type" evidence="6">
    <location>
        <begin position="40"/>
        <end position="64"/>
    </location>
</feature>
<feature type="domain" description="C2H2-type" evidence="6">
    <location>
        <begin position="329"/>
        <end position="357"/>
    </location>
</feature>
<dbReference type="InterPro" id="IPR036236">
    <property type="entry name" value="Znf_C2H2_sf"/>
</dbReference>
<evidence type="ECO:0000256" key="4">
    <source>
        <dbReference type="ARBA" id="ARBA00022833"/>
    </source>
</evidence>
<feature type="domain" description="C2H2-type" evidence="6">
    <location>
        <begin position="274"/>
        <end position="301"/>
    </location>
</feature>
<feature type="domain" description="C2H2-type" evidence="6">
    <location>
        <begin position="136"/>
        <end position="163"/>
    </location>
</feature>
<dbReference type="GO" id="GO:0008270">
    <property type="term" value="F:zinc ion binding"/>
    <property type="evidence" value="ECO:0007669"/>
    <property type="project" value="UniProtKB-KW"/>
</dbReference>
<dbReference type="FunFam" id="3.30.160.60:FF:001732">
    <property type="entry name" value="Zgc:162936"/>
    <property type="match status" value="1"/>
</dbReference>
<dbReference type="SUPFAM" id="SSF57667">
    <property type="entry name" value="beta-beta-alpha zinc fingers"/>
    <property type="match status" value="3"/>
</dbReference>
<feature type="domain" description="C2H2-type" evidence="6">
    <location>
        <begin position="91"/>
        <end position="114"/>
    </location>
</feature>
<keyword evidence="8" id="KW-1185">Reference proteome</keyword>
<dbReference type="PANTHER" id="PTHR24379:SF127">
    <property type="entry name" value="BLOODY FINGERS-RELATED"/>
    <property type="match status" value="1"/>
</dbReference>
<keyword evidence="4" id="KW-0862">Zinc</keyword>
<proteinExistence type="predicted"/>
<reference evidence="7" key="1">
    <citation type="submission" date="2022-05" db="EMBL/GenBank/DDBJ databases">
        <authorList>
            <person name="Okamura Y."/>
        </authorList>
    </citation>
    <scope>NUCLEOTIDE SEQUENCE</scope>
</reference>
<comment type="caution">
    <text evidence="7">The sequence shown here is derived from an EMBL/GenBank/DDBJ whole genome shotgun (WGS) entry which is preliminary data.</text>
</comment>
<evidence type="ECO:0000256" key="5">
    <source>
        <dbReference type="PROSITE-ProRule" id="PRU00042"/>
    </source>
</evidence>
<dbReference type="InterPro" id="IPR013087">
    <property type="entry name" value="Znf_C2H2_type"/>
</dbReference>
<dbReference type="PROSITE" id="PS00028">
    <property type="entry name" value="ZINC_FINGER_C2H2_1"/>
    <property type="match status" value="9"/>
</dbReference>
<dbReference type="SMART" id="SM00355">
    <property type="entry name" value="ZnF_C2H2"/>
    <property type="match status" value="10"/>
</dbReference>
<dbReference type="PROSITE" id="PS50157">
    <property type="entry name" value="ZINC_FINGER_C2H2_2"/>
    <property type="match status" value="8"/>
</dbReference>
<dbReference type="EMBL" id="CALOZG010000051">
    <property type="protein sequence ID" value="CAH4035915.1"/>
    <property type="molecule type" value="Genomic_DNA"/>
</dbReference>
<sequence length="365" mass="42892">MIRFFFLLGPRNFAKSESLEYAKELLQFSTAYPFRLQGSYLCCIYCAKVFKLPSELREHIDDCHKTIDVVNTLSNKCSGKDIFYKVDCTDLKCRLCGTRFNKVDDVARHLKYDHDRRIDLNSGNRIQVYKLADGEYNCAICSKNLHSFISLWRHTAAHYNKYTCDTCGNRYLAFGSLKFHIRSVHSKPNCSKCHAEFETNEMLLEHNKNTKACWHFTCVTCGERFRSFKEKQTHAEKVHKKEKLMYTCAKCDITYKNHRQFYHHSIVMHSNDFFTCSFCSMKFGSKHTMRQHMATHTGEKKFECDFCHKSFTRKSNLVPHILLHSGEHYSCAICSKKFSLKRSWQKHMRVQHSKIKPGSKDLKKP</sequence>
<dbReference type="GO" id="GO:0005694">
    <property type="term" value="C:chromosome"/>
    <property type="evidence" value="ECO:0007669"/>
    <property type="project" value="UniProtKB-ARBA"/>
</dbReference>
<keyword evidence="3 5" id="KW-0863">Zinc-finger</keyword>
<accession>A0A9P0TRD6</accession>
<evidence type="ECO:0000256" key="1">
    <source>
        <dbReference type="ARBA" id="ARBA00022723"/>
    </source>
</evidence>
<dbReference type="PANTHER" id="PTHR24379">
    <property type="entry name" value="KRAB AND ZINC FINGER DOMAIN-CONTAINING"/>
    <property type="match status" value="1"/>
</dbReference>
<dbReference type="AlphaFoldDB" id="A0A9P0TRD6"/>
<keyword evidence="2" id="KW-0677">Repeat</keyword>